<accession>A0A7W3T949</accession>
<organism evidence="3 4">
    <name type="scientific">Streptomyces calidiresistens</name>
    <dbReference type="NCBI Taxonomy" id="1485586"/>
    <lineage>
        <taxon>Bacteria</taxon>
        <taxon>Bacillati</taxon>
        <taxon>Actinomycetota</taxon>
        <taxon>Actinomycetes</taxon>
        <taxon>Kitasatosporales</taxon>
        <taxon>Streptomycetaceae</taxon>
        <taxon>Streptomyces</taxon>
    </lineage>
</organism>
<feature type="compositionally biased region" description="Low complexity" evidence="1">
    <location>
        <begin position="84"/>
        <end position="102"/>
    </location>
</feature>
<dbReference type="EMBL" id="VKHS01001368">
    <property type="protein sequence ID" value="MBB0232991.1"/>
    <property type="molecule type" value="Genomic_DNA"/>
</dbReference>
<evidence type="ECO:0000313" key="4">
    <source>
        <dbReference type="Proteomes" id="UP000530234"/>
    </source>
</evidence>
<evidence type="ECO:0000256" key="2">
    <source>
        <dbReference type="SAM" id="Phobius"/>
    </source>
</evidence>
<gene>
    <name evidence="3" type="ORF">FOE67_26735</name>
</gene>
<feature type="transmembrane region" description="Helical" evidence="2">
    <location>
        <begin position="29"/>
        <end position="53"/>
    </location>
</feature>
<keyword evidence="2" id="KW-0472">Membrane</keyword>
<dbReference type="AlphaFoldDB" id="A0A7W3T949"/>
<evidence type="ECO:0000313" key="3">
    <source>
        <dbReference type="EMBL" id="MBB0232991.1"/>
    </source>
</evidence>
<keyword evidence="4" id="KW-1185">Reference proteome</keyword>
<dbReference type="Proteomes" id="UP000530234">
    <property type="component" value="Unassembled WGS sequence"/>
</dbReference>
<comment type="caution">
    <text evidence="3">The sequence shown here is derived from an EMBL/GenBank/DDBJ whole genome shotgun (WGS) entry which is preliminary data.</text>
</comment>
<evidence type="ECO:0008006" key="5">
    <source>
        <dbReference type="Google" id="ProtNLM"/>
    </source>
</evidence>
<reference evidence="4" key="1">
    <citation type="submission" date="2019-10" db="EMBL/GenBank/DDBJ databases">
        <title>Streptomyces sp. nov., a novel actinobacterium isolated from alkaline environment.</title>
        <authorList>
            <person name="Golinska P."/>
        </authorList>
    </citation>
    <scope>NUCLEOTIDE SEQUENCE [LARGE SCALE GENOMIC DNA]</scope>
    <source>
        <strain evidence="4">DSM 42108</strain>
    </source>
</reference>
<proteinExistence type="predicted"/>
<feature type="transmembrane region" description="Helical" evidence="2">
    <location>
        <begin position="59"/>
        <end position="77"/>
    </location>
</feature>
<keyword evidence="2" id="KW-1133">Transmembrane helix</keyword>
<keyword evidence="2" id="KW-0812">Transmembrane</keyword>
<feature type="region of interest" description="Disordered" evidence="1">
    <location>
        <begin position="84"/>
        <end position="137"/>
    </location>
</feature>
<evidence type="ECO:0000256" key="1">
    <source>
        <dbReference type="SAM" id="MobiDB-lite"/>
    </source>
</evidence>
<sequence>MMIYAICGVLTAAGGWWSLRLFRRRRRGAALRTLAVALLPMGLAMTGVIRFVVNMTVNPIAWAGFGLIGLSVLLTLVSRWTRDAAPGAVPGDAATAPAASTPARREDRPALPGNAGAPSAPAAGRKGPSRNDAAEDFSDIEAILKKHGI</sequence>
<name>A0A7W3T949_9ACTN</name>
<protein>
    <recommendedName>
        <fullName evidence="5">Cellulose synthase</fullName>
    </recommendedName>
</protein>
<feature type="compositionally biased region" description="Low complexity" evidence="1">
    <location>
        <begin position="110"/>
        <end position="126"/>
    </location>
</feature>